<evidence type="ECO:0000313" key="2">
    <source>
        <dbReference type="EMBL" id="UUT34896.1"/>
    </source>
</evidence>
<feature type="chain" id="PRO_5046997729" evidence="1">
    <location>
        <begin position="28"/>
        <end position="319"/>
    </location>
</feature>
<feature type="signal peptide" evidence="1">
    <location>
        <begin position="1"/>
        <end position="27"/>
    </location>
</feature>
<evidence type="ECO:0000313" key="3">
    <source>
        <dbReference type="Proteomes" id="UP001054811"/>
    </source>
</evidence>
<keyword evidence="1" id="KW-0732">Signal</keyword>
<dbReference type="Proteomes" id="UP001054811">
    <property type="component" value="Chromosome"/>
</dbReference>
<gene>
    <name evidence="2" type="ORF">L2X98_31315</name>
</gene>
<protein>
    <submittedName>
        <fullName evidence="2">Uncharacterized protein</fullName>
    </submittedName>
</protein>
<reference evidence="2" key="1">
    <citation type="submission" date="2022-01" db="EMBL/GenBank/DDBJ databases">
        <title>Microbacterium eymi and Microbacterium rhizovicinus sp. nov., isolated from the rhizospheric soil of Elymus tsukushiensis, a plant native to the Dokdo Islands, Republic of Korea.</title>
        <authorList>
            <person name="Hwang Y.J."/>
        </authorList>
    </citation>
    <scope>NUCLEOTIDE SEQUENCE</scope>
    <source>
        <strain evidence="2">KUDC0405</strain>
    </source>
</reference>
<name>A0ABY5NIE6_9MICO</name>
<sequence>MRGARVVLVCLLALVLAGCAGGPGAFASPRPVATPVSALGCGGEDAGPAPGGIPAGFTPNAAYLCDPIATQDDAQGTWSGTRLTRYAGDLAPLVAALAESDEPRWPGPCPAIGFAGPLLWLGAADGSYLRVAYPATGCGMPRTDAVFAALDALTVVDEHFQRDRLIDSAAARRDGCPPTAAPLILLGHAVEPVPQLLEPRALTLCRYEGEPPASDGPDASVSSPAFAGAAVLDEAAAVALLDEATVTTPASACDVPASRYVVLVAAPGPTPAPSLIQDVGDALTVELDGCRRLIDRAHRAFAAPEPLLACCRPRRPRRP</sequence>
<dbReference type="EMBL" id="CP091139">
    <property type="protein sequence ID" value="UUT34896.1"/>
    <property type="molecule type" value="Genomic_DNA"/>
</dbReference>
<evidence type="ECO:0000256" key="1">
    <source>
        <dbReference type="SAM" id="SignalP"/>
    </source>
</evidence>
<keyword evidence="3" id="KW-1185">Reference proteome</keyword>
<accession>A0ABY5NIE6</accession>
<organism evidence="2 3">
    <name type="scientific">Microbacterium elymi</name>
    <dbReference type="NCBI Taxonomy" id="2909587"/>
    <lineage>
        <taxon>Bacteria</taxon>
        <taxon>Bacillati</taxon>
        <taxon>Actinomycetota</taxon>
        <taxon>Actinomycetes</taxon>
        <taxon>Micrococcales</taxon>
        <taxon>Microbacteriaceae</taxon>
        <taxon>Microbacterium</taxon>
    </lineage>
</organism>
<dbReference type="PROSITE" id="PS51257">
    <property type="entry name" value="PROKAR_LIPOPROTEIN"/>
    <property type="match status" value="1"/>
</dbReference>
<proteinExistence type="predicted"/>
<dbReference type="RefSeq" id="WP_259611428.1">
    <property type="nucleotide sequence ID" value="NZ_CP091139.2"/>
</dbReference>